<feature type="transmembrane region" description="Helical" evidence="1">
    <location>
        <begin position="59"/>
        <end position="83"/>
    </location>
</feature>
<evidence type="ECO:0000313" key="3">
    <source>
        <dbReference type="RefSeq" id="XP_048128126.1"/>
    </source>
</evidence>
<keyword evidence="1" id="KW-0472">Membrane</keyword>
<dbReference type="PANTHER" id="PTHR34781:SF10">
    <property type="entry name" value="PROTEIN, PUTATIVE-RELATED"/>
    <property type="match status" value="1"/>
</dbReference>
<name>A0ABM3GUT9_9MYRT</name>
<reference evidence="3 4" key="1">
    <citation type="submission" date="2025-05" db="UniProtKB">
        <authorList>
            <consortium name="RefSeq"/>
        </authorList>
    </citation>
    <scope>IDENTIFICATION</scope>
    <source>
        <tissue evidence="3 4">Leaf</tissue>
    </source>
</reference>
<dbReference type="RefSeq" id="XP_048128126.1">
    <property type="nucleotide sequence ID" value="XM_048272169.1"/>
</dbReference>
<dbReference type="GeneID" id="115751161"/>
<keyword evidence="1" id="KW-1133">Transmembrane helix</keyword>
<protein>
    <submittedName>
        <fullName evidence="3">Uncharacterized protein LOC115751161 isoform X1</fullName>
    </submittedName>
    <submittedName>
        <fullName evidence="4">Uncharacterized protein LOC115751161 isoform X2</fullName>
    </submittedName>
</protein>
<organism evidence="2 4">
    <name type="scientific">Rhodamnia argentea</name>
    <dbReference type="NCBI Taxonomy" id="178133"/>
    <lineage>
        <taxon>Eukaryota</taxon>
        <taxon>Viridiplantae</taxon>
        <taxon>Streptophyta</taxon>
        <taxon>Embryophyta</taxon>
        <taxon>Tracheophyta</taxon>
        <taxon>Spermatophyta</taxon>
        <taxon>Magnoliopsida</taxon>
        <taxon>eudicotyledons</taxon>
        <taxon>Gunneridae</taxon>
        <taxon>Pentapetalae</taxon>
        <taxon>rosids</taxon>
        <taxon>malvids</taxon>
        <taxon>Myrtales</taxon>
        <taxon>Myrtaceae</taxon>
        <taxon>Myrtoideae</taxon>
        <taxon>Myrteae</taxon>
        <taxon>Australasian group</taxon>
        <taxon>Rhodamnia</taxon>
    </lineage>
</organism>
<dbReference type="RefSeq" id="XP_048128127.1">
    <property type="nucleotide sequence ID" value="XM_048272170.1"/>
</dbReference>
<dbReference type="Proteomes" id="UP000827889">
    <property type="component" value="Chromosome 11"/>
</dbReference>
<accession>A0ABM3GUT9</accession>
<feature type="transmembrane region" description="Helical" evidence="1">
    <location>
        <begin position="89"/>
        <end position="110"/>
    </location>
</feature>
<proteinExistence type="predicted"/>
<evidence type="ECO:0000256" key="1">
    <source>
        <dbReference type="SAM" id="Phobius"/>
    </source>
</evidence>
<gene>
    <name evidence="3 4" type="primary">LOC115751161</name>
</gene>
<keyword evidence="1" id="KW-0812">Transmembrane</keyword>
<sequence>MRSSNAQDDRSRALHELCSMIAHIMKFPPPNALPVAASTSGQPRLAIASMAQVSPAASASLFVGISLALMLFGSVTFVIGLILMPWVVLLVLFFYVAGMVSALSVLARAIPCSASSLRGVAYKVASLSTRSGNFHRAETCSQPDDGLRGGTLNSCSRSARSVCS</sequence>
<evidence type="ECO:0000313" key="2">
    <source>
        <dbReference type="Proteomes" id="UP000827889"/>
    </source>
</evidence>
<dbReference type="PANTHER" id="PTHR34781">
    <property type="entry name" value="TRANSMEMBRANE PROTEIN"/>
    <property type="match status" value="1"/>
</dbReference>
<keyword evidence="2" id="KW-1185">Reference proteome</keyword>
<evidence type="ECO:0000313" key="4">
    <source>
        <dbReference type="RefSeq" id="XP_048128127.1"/>
    </source>
</evidence>